<dbReference type="Pfam" id="PF07610">
    <property type="entry name" value="DUF1573"/>
    <property type="match status" value="1"/>
</dbReference>
<dbReference type="InterPro" id="IPR011467">
    <property type="entry name" value="DUF1573"/>
</dbReference>
<keyword evidence="1" id="KW-1133">Transmembrane helix</keyword>
<organism evidence="3 4">
    <name type="scientific">Candidatus Roizmanbacteria bacterium CG_4_10_14_0_2_um_filter_36_9</name>
    <dbReference type="NCBI Taxonomy" id="1974823"/>
    <lineage>
        <taxon>Bacteria</taxon>
        <taxon>Candidatus Roizmaniibacteriota</taxon>
    </lineage>
</organism>
<dbReference type="InterPro" id="IPR050229">
    <property type="entry name" value="GlpE_sulfurtransferase"/>
</dbReference>
<dbReference type="Gene3D" id="2.60.40.10">
    <property type="entry name" value="Immunoglobulins"/>
    <property type="match status" value="1"/>
</dbReference>
<dbReference type="SMART" id="SM00450">
    <property type="entry name" value="RHOD"/>
    <property type="match status" value="1"/>
</dbReference>
<dbReference type="PANTHER" id="PTHR43031:SF16">
    <property type="entry name" value="OXIDOREDUCTASE"/>
    <property type="match status" value="1"/>
</dbReference>
<dbReference type="AlphaFoldDB" id="A0A2M7U3L8"/>
<dbReference type="Gene3D" id="3.40.250.10">
    <property type="entry name" value="Rhodanese-like domain"/>
    <property type="match status" value="1"/>
</dbReference>
<dbReference type="CDD" id="cd00158">
    <property type="entry name" value="RHOD"/>
    <property type="match status" value="1"/>
</dbReference>
<reference evidence="4" key="1">
    <citation type="submission" date="2017-09" db="EMBL/GenBank/DDBJ databases">
        <title>Depth-based differentiation of microbial function through sediment-hosted aquifers and enrichment of novel symbionts in the deep terrestrial subsurface.</title>
        <authorList>
            <person name="Probst A.J."/>
            <person name="Ladd B."/>
            <person name="Jarett J.K."/>
            <person name="Geller-Mcgrath D.E."/>
            <person name="Sieber C.M.K."/>
            <person name="Emerson J.B."/>
            <person name="Anantharaman K."/>
            <person name="Thomas B.C."/>
            <person name="Malmstrom R."/>
            <person name="Stieglmeier M."/>
            <person name="Klingl A."/>
            <person name="Woyke T."/>
            <person name="Ryan C.M."/>
            <person name="Banfield J.F."/>
        </authorList>
    </citation>
    <scope>NUCLEOTIDE SEQUENCE [LARGE SCALE GENOMIC DNA]</scope>
</reference>
<protein>
    <recommendedName>
        <fullName evidence="2">Rhodanese domain-containing protein</fullName>
    </recommendedName>
</protein>
<proteinExistence type="predicted"/>
<name>A0A2M7U3L8_9BACT</name>
<sequence>MNNKNIIIVVFILIVTGVYFYTQKGQKTDQNADTLSNADIQLINPDQFDELSAKQETFVLDVHTPEQAHISDSDAFIPYDKLEENIDQLPADKSTPILVYCRSGSMSREASQTLASMGYTTIYDLEGGTQVYRAQRIGVMLQPDSRDLGTVIYGDIATTTFTLTNNTPQPLNITRVSTSCGCTSAIVEKESLQAYESTAVDVSFDPAVHKDDTDLGDLTRTIYIETDNSNFAKMAVDITATVVKK</sequence>
<dbReference type="PANTHER" id="PTHR43031">
    <property type="entry name" value="FAD-DEPENDENT OXIDOREDUCTASE"/>
    <property type="match status" value="1"/>
</dbReference>
<evidence type="ECO:0000259" key="2">
    <source>
        <dbReference type="PROSITE" id="PS50206"/>
    </source>
</evidence>
<keyword evidence="1" id="KW-0472">Membrane</keyword>
<gene>
    <name evidence="3" type="ORF">COY14_03040</name>
</gene>
<dbReference type="InterPro" id="IPR013783">
    <property type="entry name" value="Ig-like_fold"/>
</dbReference>
<keyword evidence="1" id="KW-0812">Transmembrane</keyword>
<feature type="transmembrane region" description="Helical" evidence="1">
    <location>
        <begin position="6"/>
        <end position="22"/>
    </location>
</feature>
<evidence type="ECO:0000313" key="3">
    <source>
        <dbReference type="EMBL" id="PIZ65112.1"/>
    </source>
</evidence>
<comment type="caution">
    <text evidence="3">The sequence shown here is derived from an EMBL/GenBank/DDBJ whole genome shotgun (WGS) entry which is preliminary data.</text>
</comment>
<dbReference type="SUPFAM" id="SSF52821">
    <property type="entry name" value="Rhodanese/Cell cycle control phosphatase"/>
    <property type="match status" value="1"/>
</dbReference>
<dbReference type="EMBL" id="PFOD01000060">
    <property type="protein sequence ID" value="PIZ65112.1"/>
    <property type="molecule type" value="Genomic_DNA"/>
</dbReference>
<evidence type="ECO:0000256" key="1">
    <source>
        <dbReference type="SAM" id="Phobius"/>
    </source>
</evidence>
<accession>A0A2M7U3L8</accession>
<dbReference type="InterPro" id="IPR001763">
    <property type="entry name" value="Rhodanese-like_dom"/>
</dbReference>
<dbReference type="InterPro" id="IPR036873">
    <property type="entry name" value="Rhodanese-like_dom_sf"/>
</dbReference>
<evidence type="ECO:0000313" key="4">
    <source>
        <dbReference type="Proteomes" id="UP000230027"/>
    </source>
</evidence>
<feature type="domain" description="Rhodanese" evidence="2">
    <location>
        <begin position="66"/>
        <end position="141"/>
    </location>
</feature>
<dbReference type="PROSITE" id="PS50206">
    <property type="entry name" value="RHODANESE_3"/>
    <property type="match status" value="1"/>
</dbReference>
<dbReference type="Pfam" id="PF00581">
    <property type="entry name" value="Rhodanese"/>
    <property type="match status" value="1"/>
</dbReference>
<dbReference type="Proteomes" id="UP000230027">
    <property type="component" value="Unassembled WGS sequence"/>
</dbReference>